<keyword evidence="4" id="KW-1185">Reference proteome</keyword>
<reference evidence="3 4" key="1">
    <citation type="submission" date="2023-10" db="EMBL/GenBank/DDBJ databases">
        <title>Complete Genome Sequence of Limnobacter thiooxidans CS-K2T, Isolated from freshwater lake sediments in Bavaria, Germany.</title>
        <authorList>
            <person name="Naruki M."/>
            <person name="Watanabe A."/>
            <person name="Warashina T."/>
            <person name="Morita T."/>
            <person name="Arakawa K."/>
        </authorList>
    </citation>
    <scope>NUCLEOTIDE SEQUENCE [LARGE SCALE GENOMIC DNA]</scope>
    <source>
        <strain evidence="3 4">CS-K2</strain>
    </source>
</reference>
<evidence type="ECO:0000313" key="3">
    <source>
        <dbReference type="EMBL" id="BET24714.1"/>
    </source>
</evidence>
<feature type="signal peptide" evidence="2">
    <location>
        <begin position="1"/>
        <end position="26"/>
    </location>
</feature>
<proteinExistence type="predicted"/>
<protein>
    <recommendedName>
        <fullName evidence="5">Biphenyl 2,3-dioxygenase</fullName>
    </recommendedName>
</protein>
<gene>
    <name evidence="3" type="ORF">RGQ30_02150</name>
</gene>
<feature type="chain" id="PRO_5041674399" description="Biphenyl 2,3-dioxygenase" evidence="2">
    <location>
        <begin position="27"/>
        <end position="154"/>
    </location>
</feature>
<keyword evidence="2" id="KW-0732">Signal</keyword>
<dbReference type="GO" id="GO:0042597">
    <property type="term" value="C:periplasmic space"/>
    <property type="evidence" value="ECO:0007669"/>
    <property type="project" value="UniProtKB-SubCell"/>
</dbReference>
<dbReference type="InterPro" id="IPR008972">
    <property type="entry name" value="Cupredoxin"/>
</dbReference>
<dbReference type="AlphaFoldDB" id="A0AA86J107"/>
<evidence type="ECO:0008006" key="5">
    <source>
        <dbReference type="Google" id="ProtNLM"/>
    </source>
</evidence>
<comment type="subcellular location">
    <subcellularLocation>
        <location evidence="1">Periplasm</location>
    </subcellularLocation>
</comment>
<name>A0AA86J107_9BURK</name>
<evidence type="ECO:0000313" key="4">
    <source>
        <dbReference type="Proteomes" id="UP001329151"/>
    </source>
</evidence>
<dbReference type="RefSeq" id="WP_298218565.1">
    <property type="nucleotide sequence ID" value="NZ_AP028947.1"/>
</dbReference>
<accession>A0AA86J107</accession>
<dbReference type="Proteomes" id="UP001329151">
    <property type="component" value="Chromosome"/>
</dbReference>
<evidence type="ECO:0000256" key="1">
    <source>
        <dbReference type="ARBA" id="ARBA00004418"/>
    </source>
</evidence>
<dbReference type="SUPFAM" id="SSF49503">
    <property type="entry name" value="Cupredoxins"/>
    <property type="match status" value="1"/>
</dbReference>
<dbReference type="EMBL" id="AP028947">
    <property type="protein sequence ID" value="BET24714.1"/>
    <property type="molecule type" value="Genomic_DNA"/>
</dbReference>
<evidence type="ECO:0000256" key="2">
    <source>
        <dbReference type="SAM" id="SignalP"/>
    </source>
</evidence>
<organism evidence="3 4">
    <name type="scientific">Limnobacter thiooxidans</name>
    <dbReference type="NCBI Taxonomy" id="131080"/>
    <lineage>
        <taxon>Bacteria</taxon>
        <taxon>Pseudomonadati</taxon>
        <taxon>Pseudomonadota</taxon>
        <taxon>Betaproteobacteria</taxon>
        <taxon>Burkholderiales</taxon>
        <taxon>Burkholderiaceae</taxon>
        <taxon>Limnobacter</taxon>
    </lineage>
</organism>
<dbReference type="KEGG" id="lto:RGQ30_02150"/>
<sequence>MKQIRNCLVQGLFAATLVTTCGLLHAAGDLTQQEPRRVSVELSNTAGDKVFTPGQLNFETGTLTILTIQNNSEKSYYFGSNGFADSVYTRKLVVLAADKKQPLAEIYGPVRRIELYPGQTLEWWFVPIRTGTFDDLMSRKSEAAAGMKGVIEIK</sequence>